<dbReference type="GO" id="GO:0005524">
    <property type="term" value="F:ATP binding"/>
    <property type="evidence" value="ECO:0007669"/>
    <property type="project" value="UniProtKB-KW"/>
</dbReference>
<evidence type="ECO:0000256" key="1">
    <source>
        <dbReference type="ARBA" id="ARBA00022612"/>
    </source>
</evidence>
<evidence type="ECO:0000313" key="3">
    <source>
        <dbReference type="EMBL" id="TGY91752.1"/>
    </source>
</evidence>
<evidence type="ECO:0000313" key="4">
    <source>
        <dbReference type="Proteomes" id="UP000305451"/>
    </source>
</evidence>
<keyword evidence="1" id="KW-1188">Viral release from host cell</keyword>
<organism evidence="3 4">
    <name type="scientific">Marinicauda pacifica</name>
    <dbReference type="NCBI Taxonomy" id="1133559"/>
    <lineage>
        <taxon>Bacteria</taxon>
        <taxon>Pseudomonadati</taxon>
        <taxon>Pseudomonadota</taxon>
        <taxon>Alphaproteobacteria</taxon>
        <taxon>Maricaulales</taxon>
        <taxon>Maricaulaceae</taxon>
        <taxon>Marinicauda</taxon>
    </lineage>
</organism>
<keyword evidence="3" id="KW-0547">Nucleotide-binding</keyword>
<dbReference type="RefSeq" id="WP_135945928.1">
    <property type="nucleotide sequence ID" value="NZ_BMEI01000005.1"/>
</dbReference>
<name>A0A4S2H8N5_9PROT</name>
<dbReference type="AlphaFoldDB" id="A0A4S2H8N5"/>
<comment type="caution">
    <text evidence="3">The sequence shown here is derived from an EMBL/GenBank/DDBJ whole genome shotgun (WGS) entry which is preliminary data.</text>
</comment>
<evidence type="ECO:0000259" key="2">
    <source>
        <dbReference type="Pfam" id="PF17289"/>
    </source>
</evidence>
<reference evidence="3 4" key="1">
    <citation type="journal article" date="2013" name="Int. J. Syst. Evol. Microbiol.">
        <title>Marinicauda pacifica gen. nov., sp. nov., a prosthecate alphaproteobacterium of the family Hyphomonadaceae isolated from deep seawater.</title>
        <authorList>
            <person name="Zhang X.Y."/>
            <person name="Li G.W."/>
            <person name="Wang C.S."/>
            <person name="Zhang Y.J."/>
            <person name="Xu X.W."/>
            <person name="Li H."/>
            <person name="Liu A."/>
            <person name="Liu C."/>
            <person name="Xie B.B."/>
            <person name="Qin Q.L."/>
            <person name="Xu Z."/>
            <person name="Chen X.L."/>
            <person name="Zhou B.C."/>
            <person name="Zhang Y.Z."/>
        </authorList>
    </citation>
    <scope>NUCLEOTIDE SEQUENCE [LARGE SCALE GENOMIC DNA]</scope>
    <source>
        <strain evidence="3 4">P-1 km-3</strain>
    </source>
</reference>
<keyword evidence="4" id="KW-1185">Reference proteome</keyword>
<dbReference type="Pfam" id="PF17289">
    <property type="entry name" value="Terminase_6C"/>
    <property type="match status" value="1"/>
</dbReference>
<dbReference type="InterPro" id="IPR035421">
    <property type="entry name" value="Terminase_6C"/>
</dbReference>
<accession>A0A4S2H8N5</accession>
<proteinExistence type="predicted"/>
<feature type="domain" description="Terminase large subunit gp17-like C-terminal" evidence="2">
    <location>
        <begin position="253"/>
        <end position="400"/>
    </location>
</feature>
<dbReference type="InterPro" id="IPR027417">
    <property type="entry name" value="P-loop_NTPase"/>
</dbReference>
<dbReference type="OrthoDB" id="4519042at2"/>
<keyword evidence="3" id="KW-0067">ATP-binding</keyword>
<gene>
    <name evidence="3" type="ORF">E5162_14165</name>
</gene>
<dbReference type="Gene3D" id="3.40.50.300">
    <property type="entry name" value="P-loop containing nucleotide triphosphate hydrolases"/>
    <property type="match status" value="1"/>
</dbReference>
<protein>
    <submittedName>
        <fullName evidence="3">ATP-binding protein</fullName>
    </submittedName>
</protein>
<sequence>MLRQMSPAQTAALLNDWHIWAAEHQLAPAGNWRIWLFLGGRGAGKTRAGAEWVRAAIEAGARRVALVGPDQQAVREVMIEGPSGLLSLGPLTRRPRFEASRRRLVWPGGAIGYCFSGEDPDGLRGPQFDLAWADEFAAWRHARATLDILKLGLRLGEAPRLMITTTPRPIPALKALVDAPGVVLTRAATKDNKDNLAPGFVEAVTYEYGASHIARQELDGELIEDPEDALWTRAMIDAALNRPAVEPDRIVVAVDPPAGAGPASAECGIIVAGASGTGREAHIVILRDRSGPGRPEAWARAVAESFEIYDADQVIAEANQGGDMVRAVLQAEHPGLPVRLVHASRGKRARAEPVAALYAAGRVRHETRMERLEDQMCSFGSAALSVSPDRVDALVWAVSALAGPGRDPRVRVV</sequence>
<dbReference type="Pfam" id="PF03237">
    <property type="entry name" value="Terminase_6N"/>
    <property type="match status" value="1"/>
</dbReference>
<dbReference type="EMBL" id="SRXV01000005">
    <property type="protein sequence ID" value="TGY91752.1"/>
    <property type="molecule type" value="Genomic_DNA"/>
</dbReference>
<dbReference type="Proteomes" id="UP000305451">
    <property type="component" value="Unassembled WGS sequence"/>
</dbReference>